<organism evidence="1 2">
    <name type="scientific">Bacillus phage BCP12</name>
    <dbReference type="NCBI Taxonomy" id="1913122"/>
    <lineage>
        <taxon>Viruses</taxon>
        <taxon>Duplodnaviria</taxon>
        <taxon>Heunggongvirae</taxon>
        <taxon>Uroviricota</taxon>
        <taxon>Caudoviricetes</taxon>
        <taxon>Herelleviridae</taxon>
        <taxon>Bastillevirinae</taxon>
        <taxon>Tsarbombavirus</taxon>
        <taxon>Tsarbombavirus BCP78</taxon>
    </lineage>
</organism>
<sequence length="79" mass="9228">MSAKYEVGDEFQLQKGSDSVNLVVLFVPPIDGYGVQHYLCSVYSGYNDGAEHMTLHLKQEKIIDRFFEKRKQPFIWEEK</sequence>
<gene>
    <name evidence="1" type="ORF">BCP12_236</name>
</gene>
<evidence type="ECO:0000313" key="2">
    <source>
        <dbReference type="Proteomes" id="UP000246806"/>
    </source>
</evidence>
<reference evidence="1 2" key="1">
    <citation type="submission" date="2016-10" db="EMBL/GenBank/DDBJ databases">
        <title>Complete Genome Sequence of Bacillus Phage BCP12.</title>
        <authorList>
            <person name="Ghosh K."/>
            <person name="Kim K.-P."/>
        </authorList>
    </citation>
    <scope>NUCLEOTIDE SEQUENCE [LARGE SCALE GENOMIC DNA]</scope>
</reference>
<dbReference type="EMBL" id="KX987999">
    <property type="protein sequence ID" value="AQN32636.1"/>
    <property type="molecule type" value="Genomic_DNA"/>
</dbReference>
<dbReference type="Proteomes" id="UP000246806">
    <property type="component" value="Genome"/>
</dbReference>
<protein>
    <submittedName>
        <fullName evidence="1">Uncharacterized protein</fullName>
    </submittedName>
</protein>
<evidence type="ECO:0000313" key="1">
    <source>
        <dbReference type="EMBL" id="AQN32636.1"/>
    </source>
</evidence>
<name>A0A2S0CSX6_9CAUD</name>
<proteinExistence type="predicted"/>
<accession>A0A2S0CSX6</accession>